<keyword evidence="2" id="KW-1133">Transmembrane helix</keyword>
<evidence type="ECO:0000256" key="1">
    <source>
        <dbReference type="SAM" id="MobiDB-lite"/>
    </source>
</evidence>
<accession>A0A9P8JXW0</accession>
<dbReference type="Proteomes" id="UP000729357">
    <property type="component" value="Unassembled WGS sequence"/>
</dbReference>
<reference evidence="3" key="2">
    <citation type="submission" date="2021-08" db="EMBL/GenBank/DDBJ databases">
        <authorList>
            <person name="Gostincar C."/>
            <person name="Sun X."/>
            <person name="Song Z."/>
            <person name="Gunde-Cimerman N."/>
        </authorList>
    </citation>
    <scope>NUCLEOTIDE SEQUENCE</scope>
    <source>
        <strain evidence="3">EXF-9298</strain>
    </source>
</reference>
<dbReference type="AlphaFoldDB" id="A0A9P8JXW0"/>
<feature type="region of interest" description="Disordered" evidence="1">
    <location>
        <begin position="218"/>
        <end position="248"/>
    </location>
</feature>
<sequence>MLTRPASRAQHSNFVDYNVKYKNLQLAVTLLSLRTSGVSRSYPTMFSSKNFLLCLVALFTSIALSLPVTPSSFILLDLVDSETLTGTTTTTLVDITTDDNSLVSRQDSSDVKKKQLEFCRDNFGYCEDLCGDLNNLKFCDEVFCIENSAYCRREYGNRCTPWGGSWWCDPEATPPALGEEVTHDKVTVDSAGIPPPPPPSAEVTVTATLTKEFMVPEQTPVSSVVKSAAPSPTSTGGDEDDSMSKKNTQSLVKRGGWYCLWLCD</sequence>
<evidence type="ECO:0000313" key="4">
    <source>
        <dbReference type="Proteomes" id="UP000729357"/>
    </source>
</evidence>
<keyword evidence="2" id="KW-0812">Transmembrane</keyword>
<feature type="transmembrane region" description="Helical" evidence="2">
    <location>
        <begin position="50"/>
        <end position="68"/>
    </location>
</feature>
<keyword evidence="4" id="KW-1185">Reference proteome</keyword>
<feature type="compositionally biased region" description="Low complexity" evidence="1">
    <location>
        <begin position="219"/>
        <end position="234"/>
    </location>
</feature>
<feature type="non-terminal residue" evidence="3">
    <location>
        <position position="264"/>
    </location>
</feature>
<keyword evidence="2" id="KW-0472">Membrane</keyword>
<evidence type="ECO:0000256" key="2">
    <source>
        <dbReference type="SAM" id="Phobius"/>
    </source>
</evidence>
<gene>
    <name evidence="3" type="ORF">KCU98_g3025</name>
</gene>
<dbReference type="EMBL" id="JAHFXS010000191">
    <property type="protein sequence ID" value="KAG9987885.1"/>
    <property type="molecule type" value="Genomic_DNA"/>
</dbReference>
<reference evidence="3" key="1">
    <citation type="journal article" date="2021" name="J Fungi (Basel)">
        <title>Virulence traits and population genomics of the black yeast Aureobasidium melanogenum.</title>
        <authorList>
            <person name="Cernosa A."/>
            <person name="Sun X."/>
            <person name="Gostincar C."/>
            <person name="Fang C."/>
            <person name="Gunde-Cimerman N."/>
            <person name="Song Z."/>
        </authorList>
    </citation>
    <scope>NUCLEOTIDE SEQUENCE</scope>
    <source>
        <strain evidence="3">EXF-9298</strain>
    </source>
</reference>
<protein>
    <submittedName>
        <fullName evidence="3">Uncharacterized protein</fullName>
    </submittedName>
</protein>
<comment type="caution">
    <text evidence="3">The sequence shown here is derived from an EMBL/GenBank/DDBJ whole genome shotgun (WGS) entry which is preliminary data.</text>
</comment>
<organism evidence="3 4">
    <name type="scientific">Aureobasidium melanogenum</name>
    <name type="common">Aureobasidium pullulans var. melanogenum</name>
    <dbReference type="NCBI Taxonomy" id="46634"/>
    <lineage>
        <taxon>Eukaryota</taxon>
        <taxon>Fungi</taxon>
        <taxon>Dikarya</taxon>
        <taxon>Ascomycota</taxon>
        <taxon>Pezizomycotina</taxon>
        <taxon>Dothideomycetes</taxon>
        <taxon>Dothideomycetidae</taxon>
        <taxon>Dothideales</taxon>
        <taxon>Saccotheciaceae</taxon>
        <taxon>Aureobasidium</taxon>
    </lineage>
</organism>
<proteinExistence type="predicted"/>
<evidence type="ECO:0000313" key="3">
    <source>
        <dbReference type="EMBL" id="KAG9987885.1"/>
    </source>
</evidence>
<name>A0A9P8JXW0_AURME</name>